<organism evidence="1 2">
    <name type="scientific">Yarrowia lipolytica</name>
    <name type="common">Candida lipolytica</name>
    <dbReference type="NCBI Taxonomy" id="4952"/>
    <lineage>
        <taxon>Eukaryota</taxon>
        <taxon>Fungi</taxon>
        <taxon>Dikarya</taxon>
        <taxon>Ascomycota</taxon>
        <taxon>Saccharomycotina</taxon>
        <taxon>Dipodascomycetes</taxon>
        <taxon>Dipodascales</taxon>
        <taxon>Dipodascales incertae sedis</taxon>
        <taxon>Yarrowia</taxon>
    </lineage>
</organism>
<dbReference type="VEuPathDB" id="FungiDB:YALI1_D09712g"/>
<sequence length="122" mass="15753">MFPFLFRPHPCLRRRCCRCPEERYRWCRCHHRWRRRRWPQRYLRCRRWRQLHLRQLFRQALQPQRERCLLLHCQRWHCRCRRCWCRCSHPLSGLYQTWTTLRISIINHLLLLEKHHALICNV</sequence>
<evidence type="ECO:0000313" key="1">
    <source>
        <dbReference type="EMBL" id="AOW03734.1"/>
    </source>
</evidence>
<protein>
    <submittedName>
        <fullName evidence="1">Uncharacterized protein</fullName>
    </submittedName>
</protein>
<dbReference type="EMBL" id="CP017556">
    <property type="protein sequence ID" value="AOW03734.1"/>
    <property type="molecule type" value="Genomic_DNA"/>
</dbReference>
<name>A0A1D8NDM9_YARLL</name>
<accession>A0A1D8NDM9</accession>
<proteinExistence type="predicted"/>
<dbReference type="KEGG" id="yli:7009497"/>
<dbReference type="Proteomes" id="UP000182444">
    <property type="component" value="Chromosome 1D"/>
</dbReference>
<gene>
    <name evidence="1" type="ORF">YALI1_D09712g</name>
</gene>
<dbReference type="RefSeq" id="XP_002143049.2">
    <property type="nucleotide sequence ID" value="XM_002143013.3"/>
</dbReference>
<evidence type="ECO:0000313" key="2">
    <source>
        <dbReference type="Proteomes" id="UP000182444"/>
    </source>
</evidence>
<dbReference type="AlphaFoldDB" id="A0A1D8NDM9"/>
<dbReference type="GeneID" id="7009497"/>
<reference evidence="1 2" key="1">
    <citation type="journal article" date="2016" name="PLoS ONE">
        <title>Sequence Assembly of Yarrowia lipolytica Strain W29/CLIB89 Shows Transposable Element Diversity.</title>
        <authorList>
            <person name="Magnan C."/>
            <person name="Yu J."/>
            <person name="Chang I."/>
            <person name="Jahn E."/>
            <person name="Kanomata Y."/>
            <person name="Wu J."/>
            <person name="Zeller M."/>
            <person name="Oakes M."/>
            <person name="Baldi P."/>
            <person name="Sandmeyer S."/>
        </authorList>
    </citation>
    <scope>NUCLEOTIDE SEQUENCE [LARGE SCALE GENOMIC DNA]</scope>
    <source>
        <strain evidence="2">CLIB89(W29)</strain>
    </source>
</reference>